<evidence type="ECO:0000313" key="3">
    <source>
        <dbReference type="Proteomes" id="UP001157418"/>
    </source>
</evidence>
<gene>
    <name evidence="2" type="ORF">LVIROSA_LOCUS2623</name>
</gene>
<dbReference type="Proteomes" id="UP001157418">
    <property type="component" value="Unassembled WGS sequence"/>
</dbReference>
<organism evidence="2 3">
    <name type="scientific">Lactuca virosa</name>
    <dbReference type="NCBI Taxonomy" id="75947"/>
    <lineage>
        <taxon>Eukaryota</taxon>
        <taxon>Viridiplantae</taxon>
        <taxon>Streptophyta</taxon>
        <taxon>Embryophyta</taxon>
        <taxon>Tracheophyta</taxon>
        <taxon>Spermatophyta</taxon>
        <taxon>Magnoliopsida</taxon>
        <taxon>eudicotyledons</taxon>
        <taxon>Gunneridae</taxon>
        <taxon>Pentapetalae</taxon>
        <taxon>asterids</taxon>
        <taxon>campanulids</taxon>
        <taxon>Asterales</taxon>
        <taxon>Asteraceae</taxon>
        <taxon>Cichorioideae</taxon>
        <taxon>Cichorieae</taxon>
        <taxon>Lactucinae</taxon>
        <taxon>Lactuca</taxon>
    </lineage>
</organism>
<evidence type="ECO:0000313" key="2">
    <source>
        <dbReference type="EMBL" id="CAH1414725.1"/>
    </source>
</evidence>
<protein>
    <submittedName>
        <fullName evidence="2">Uncharacterized protein</fullName>
    </submittedName>
</protein>
<accession>A0AAU9LKY8</accession>
<reference evidence="2 3" key="1">
    <citation type="submission" date="2022-01" db="EMBL/GenBank/DDBJ databases">
        <authorList>
            <person name="Xiong W."/>
            <person name="Schranz E."/>
        </authorList>
    </citation>
    <scope>NUCLEOTIDE SEQUENCE [LARGE SCALE GENOMIC DNA]</scope>
</reference>
<proteinExistence type="predicted"/>
<dbReference type="EMBL" id="CAKMRJ010000001">
    <property type="protein sequence ID" value="CAH1414725.1"/>
    <property type="molecule type" value="Genomic_DNA"/>
</dbReference>
<keyword evidence="3" id="KW-1185">Reference proteome</keyword>
<dbReference type="AlphaFoldDB" id="A0AAU9LKY8"/>
<feature type="compositionally biased region" description="Polar residues" evidence="1">
    <location>
        <begin position="1"/>
        <end position="12"/>
    </location>
</feature>
<comment type="caution">
    <text evidence="2">The sequence shown here is derived from an EMBL/GenBank/DDBJ whole genome shotgun (WGS) entry which is preliminary data.</text>
</comment>
<feature type="region of interest" description="Disordered" evidence="1">
    <location>
        <begin position="1"/>
        <end position="43"/>
    </location>
</feature>
<evidence type="ECO:0000256" key="1">
    <source>
        <dbReference type="SAM" id="MobiDB-lite"/>
    </source>
</evidence>
<feature type="compositionally biased region" description="Basic and acidic residues" evidence="1">
    <location>
        <begin position="13"/>
        <end position="38"/>
    </location>
</feature>
<name>A0AAU9LKY8_9ASTR</name>
<sequence>MVTTSSTGTMLRQENRDERDVTASERESNRSPHDHSIELELSPSPAMRVVAVMRRQEEGGERVSIETVTTTATQPTVAPSLTEAAQRRLKVRTRQHPKVAFYPRQSRHTLLQRRRYHRLSSLVGKMRGRGVGGDRK</sequence>